<evidence type="ECO:0000313" key="3">
    <source>
        <dbReference type="Proteomes" id="UP001501102"/>
    </source>
</evidence>
<proteinExistence type="predicted"/>
<feature type="region of interest" description="Disordered" evidence="1">
    <location>
        <begin position="104"/>
        <end position="123"/>
    </location>
</feature>
<dbReference type="EMBL" id="BAAAXZ010000061">
    <property type="protein sequence ID" value="GAA2920571.1"/>
    <property type="molecule type" value="Genomic_DNA"/>
</dbReference>
<name>A0ABN3WL68_STRTU</name>
<comment type="caution">
    <text evidence="2">The sequence shown here is derived from an EMBL/GenBank/DDBJ whole genome shotgun (WGS) entry which is preliminary data.</text>
</comment>
<dbReference type="Proteomes" id="UP001501102">
    <property type="component" value="Unassembled WGS sequence"/>
</dbReference>
<accession>A0ABN3WL68</accession>
<feature type="region of interest" description="Disordered" evidence="1">
    <location>
        <begin position="44"/>
        <end position="66"/>
    </location>
</feature>
<evidence type="ECO:0000313" key="2">
    <source>
        <dbReference type="EMBL" id="GAA2920571.1"/>
    </source>
</evidence>
<keyword evidence="3" id="KW-1185">Reference proteome</keyword>
<reference evidence="2 3" key="1">
    <citation type="journal article" date="2019" name="Int. J. Syst. Evol. Microbiol.">
        <title>The Global Catalogue of Microorganisms (GCM) 10K type strain sequencing project: providing services to taxonomists for standard genome sequencing and annotation.</title>
        <authorList>
            <consortium name="The Broad Institute Genomics Platform"/>
            <consortium name="The Broad Institute Genome Sequencing Center for Infectious Disease"/>
            <person name="Wu L."/>
            <person name="Ma J."/>
        </authorList>
    </citation>
    <scope>NUCLEOTIDE SEQUENCE [LARGE SCALE GENOMIC DNA]</scope>
    <source>
        <strain evidence="2 3">JCM 4087</strain>
    </source>
</reference>
<protein>
    <submittedName>
        <fullName evidence="2">Uncharacterized protein</fullName>
    </submittedName>
</protein>
<sequence>MRTMLGVGEPQQDGALAQEAHHHVRVVGQLLLEHLDRDGLTRLPGHGGLGARRLSLARPPDGARGPASERLLEQVLAAYRPHVMRSLVVIRTVLPVPGVELCLRPLPEPGPPPTVVLSREPSP</sequence>
<gene>
    <name evidence="2" type="ORF">GCM10020221_15910</name>
</gene>
<organism evidence="2 3">
    <name type="scientific">Streptomyces thioluteus</name>
    <dbReference type="NCBI Taxonomy" id="66431"/>
    <lineage>
        <taxon>Bacteria</taxon>
        <taxon>Bacillati</taxon>
        <taxon>Actinomycetota</taxon>
        <taxon>Actinomycetes</taxon>
        <taxon>Kitasatosporales</taxon>
        <taxon>Streptomycetaceae</taxon>
        <taxon>Streptomyces</taxon>
    </lineage>
</organism>
<evidence type="ECO:0000256" key="1">
    <source>
        <dbReference type="SAM" id="MobiDB-lite"/>
    </source>
</evidence>